<gene>
    <name evidence="4" type="ORF">V473_16620</name>
</gene>
<organism evidence="4 5">
    <name type="scientific">Sphingobium cupriresistens LL01</name>
    <dbReference type="NCBI Taxonomy" id="1420583"/>
    <lineage>
        <taxon>Bacteria</taxon>
        <taxon>Pseudomonadati</taxon>
        <taxon>Pseudomonadota</taxon>
        <taxon>Alphaproteobacteria</taxon>
        <taxon>Sphingomonadales</taxon>
        <taxon>Sphingomonadaceae</taxon>
        <taxon>Sphingobium</taxon>
    </lineage>
</organism>
<feature type="region of interest" description="Disordered" evidence="1">
    <location>
        <begin position="82"/>
        <end position="105"/>
    </location>
</feature>
<dbReference type="PATRIC" id="fig|1420583.3.peg.3126"/>
<keyword evidence="2" id="KW-1133">Transmembrane helix</keyword>
<feature type="signal peptide" evidence="3">
    <location>
        <begin position="1"/>
        <end position="25"/>
    </location>
</feature>
<dbReference type="AlphaFoldDB" id="A0A0J7XQB2"/>
<dbReference type="Proteomes" id="UP000052232">
    <property type="component" value="Unassembled WGS sequence"/>
</dbReference>
<evidence type="ECO:0000256" key="1">
    <source>
        <dbReference type="SAM" id="MobiDB-lite"/>
    </source>
</evidence>
<proteinExistence type="predicted"/>
<evidence type="ECO:0000313" key="4">
    <source>
        <dbReference type="EMBL" id="KMS53839.1"/>
    </source>
</evidence>
<name>A0A0J7XQB2_9SPHN</name>
<feature type="transmembrane region" description="Helical" evidence="2">
    <location>
        <begin position="56"/>
        <end position="75"/>
    </location>
</feature>
<evidence type="ECO:0000256" key="2">
    <source>
        <dbReference type="SAM" id="Phobius"/>
    </source>
</evidence>
<evidence type="ECO:0000313" key="5">
    <source>
        <dbReference type="Proteomes" id="UP000052232"/>
    </source>
</evidence>
<comment type="caution">
    <text evidence="4">The sequence shown here is derived from an EMBL/GenBank/DDBJ whole genome shotgun (WGS) entry which is preliminary data.</text>
</comment>
<keyword evidence="3" id="KW-0732">Signal</keyword>
<dbReference type="RefSeq" id="WP_201785529.1">
    <property type="nucleotide sequence ID" value="NZ_KQ130435.1"/>
</dbReference>
<evidence type="ECO:0000256" key="3">
    <source>
        <dbReference type="SAM" id="SignalP"/>
    </source>
</evidence>
<evidence type="ECO:0008006" key="6">
    <source>
        <dbReference type="Google" id="ProtNLM"/>
    </source>
</evidence>
<reference evidence="4 5" key="1">
    <citation type="journal article" date="2015" name="G3 (Bethesda)">
        <title>Insights into Ongoing Evolution of the Hexachlorocyclohexane Catabolic Pathway from Comparative Genomics of Ten Sphingomonadaceae Strains.</title>
        <authorList>
            <person name="Pearce S.L."/>
            <person name="Oakeshott J.G."/>
            <person name="Pandey G."/>
        </authorList>
    </citation>
    <scope>NUCLEOTIDE SEQUENCE [LARGE SCALE GENOMIC DNA]</scope>
    <source>
        <strain evidence="4 5">LL01</strain>
    </source>
</reference>
<feature type="chain" id="PRO_5005291509" description="17 kDa surface antigen" evidence="3">
    <location>
        <begin position="26"/>
        <end position="208"/>
    </location>
</feature>
<sequence length="208" mass="22079">MIGTKTRWMTGALVSAGLLLGSVSAAEARPRYGYDRGWNGGGPGGWNRHHRRGDGFGLGDAIGVAAILGAVAVVASSVNRNKQVRDPNTGGTYDAPPPRTGTDYGTDIRNDTPARDDADFSDVAAQDDGMTDACAMAARDEAQDREGGYAEVRHMETPLATADGYNIDGYVETRASYRANDGVSRRFTCAMKNGRVANVYISRDLAAQ</sequence>
<keyword evidence="2" id="KW-0472">Membrane</keyword>
<keyword evidence="2" id="KW-0812">Transmembrane</keyword>
<protein>
    <recommendedName>
        <fullName evidence="6">17 kDa surface antigen</fullName>
    </recommendedName>
</protein>
<accession>A0A0J7XQB2</accession>
<keyword evidence="5" id="KW-1185">Reference proteome</keyword>
<dbReference type="EMBL" id="JACT01000004">
    <property type="protein sequence ID" value="KMS53839.1"/>
    <property type="molecule type" value="Genomic_DNA"/>
</dbReference>
<dbReference type="STRING" id="1420583.V473_16620"/>